<dbReference type="Proteomes" id="UP000729402">
    <property type="component" value="Unassembled WGS sequence"/>
</dbReference>
<protein>
    <submittedName>
        <fullName evidence="2">Uncharacterized protein</fullName>
    </submittedName>
</protein>
<dbReference type="EMBL" id="JAAALK010000953">
    <property type="protein sequence ID" value="KAG8043853.1"/>
    <property type="molecule type" value="Genomic_DNA"/>
</dbReference>
<gene>
    <name evidence="2" type="ORF">GUJ93_ZPchr0458g22679</name>
</gene>
<reference evidence="2" key="2">
    <citation type="submission" date="2021-02" db="EMBL/GenBank/DDBJ databases">
        <authorList>
            <person name="Kimball J.A."/>
            <person name="Haas M.W."/>
            <person name="Macchietto M."/>
            <person name="Kono T."/>
            <person name="Duquette J."/>
            <person name="Shao M."/>
        </authorList>
    </citation>
    <scope>NUCLEOTIDE SEQUENCE</scope>
    <source>
        <tissue evidence="2">Fresh leaf tissue</tissue>
    </source>
</reference>
<accession>A0A8J5RDB3</accession>
<proteinExistence type="predicted"/>
<keyword evidence="3" id="KW-1185">Reference proteome</keyword>
<sequence length="73" mass="8076">MSLSSCLWPNSYTRRRSRVLRGERPAAAATTDRNQPECPRRRSGLIDGVQEDPEGVEGPAEGPSHLLQRRSCG</sequence>
<reference evidence="2" key="1">
    <citation type="journal article" date="2021" name="bioRxiv">
        <title>Whole Genome Assembly and Annotation of Northern Wild Rice, Zizania palustris L., Supports a Whole Genome Duplication in the Zizania Genus.</title>
        <authorList>
            <person name="Haas M."/>
            <person name="Kono T."/>
            <person name="Macchietto M."/>
            <person name="Millas R."/>
            <person name="McGilp L."/>
            <person name="Shao M."/>
            <person name="Duquette J."/>
            <person name="Hirsch C.N."/>
            <person name="Kimball J."/>
        </authorList>
    </citation>
    <scope>NUCLEOTIDE SEQUENCE</scope>
    <source>
        <tissue evidence="2">Fresh leaf tissue</tissue>
    </source>
</reference>
<name>A0A8J5RDB3_ZIZPA</name>
<feature type="region of interest" description="Disordered" evidence="1">
    <location>
        <begin position="17"/>
        <end position="73"/>
    </location>
</feature>
<dbReference type="AlphaFoldDB" id="A0A8J5RDB3"/>
<organism evidence="2 3">
    <name type="scientific">Zizania palustris</name>
    <name type="common">Northern wild rice</name>
    <dbReference type="NCBI Taxonomy" id="103762"/>
    <lineage>
        <taxon>Eukaryota</taxon>
        <taxon>Viridiplantae</taxon>
        <taxon>Streptophyta</taxon>
        <taxon>Embryophyta</taxon>
        <taxon>Tracheophyta</taxon>
        <taxon>Spermatophyta</taxon>
        <taxon>Magnoliopsida</taxon>
        <taxon>Liliopsida</taxon>
        <taxon>Poales</taxon>
        <taxon>Poaceae</taxon>
        <taxon>BOP clade</taxon>
        <taxon>Oryzoideae</taxon>
        <taxon>Oryzeae</taxon>
        <taxon>Zizaniinae</taxon>
        <taxon>Zizania</taxon>
    </lineage>
</organism>
<evidence type="ECO:0000313" key="2">
    <source>
        <dbReference type="EMBL" id="KAG8043853.1"/>
    </source>
</evidence>
<evidence type="ECO:0000313" key="3">
    <source>
        <dbReference type="Proteomes" id="UP000729402"/>
    </source>
</evidence>
<comment type="caution">
    <text evidence="2">The sequence shown here is derived from an EMBL/GenBank/DDBJ whole genome shotgun (WGS) entry which is preliminary data.</text>
</comment>
<evidence type="ECO:0000256" key="1">
    <source>
        <dbReference type="SAM" id="MobiDB-lite"/>
    </source>
</evidence>